<feature type="transmembrane region" description="Helical" evidence="1">
    <location>
        <begin position="123"/>
        <end position="143"/>
    </location>
</feature>
<protein>
    <submittedName>
        <fullName evidence="2">DUF1275 domain-containing protein</fullName>
    </submittedName>
</protein>
<keyword evidence="1" id="KW-1133">Transmembrane helix</keyword>
<dbReference type="PANTHER" id="PTHR37314:SF4">
    <property type="entry name" value="UPF0700 TRANSMEMBRANE PROTEIN YOAK"/>
    <property type="match status" value="1"/>
</dbReference>
<name>A0AAP2CRU2_9RHOB</name>
<evidence type="ECO:0000313" key="2">
    <source>
        <dbReference type="EMBL" id="MBT0958052.1"/>
    </source>
</evidence>
<organism evidence="2 3">
    <name type="scientific">Harenicola maris</name>
    <dbReference type="NCBI Taxonomy" id="2841044"/>
    <lineage>
        <taxon>Bacteria</taxon>
        <taxon>Pseudomonadati</taxon>
        <taxon>Pseudomonadota</taxon>
        <taxon>Alphaproteobacteria</taxon>
        <taxon>Rhodobacterales</taxon>
        <taxon>Paracoccaceae</taxon>
        <taxon>Harenicola</taxon>
    </lineage>
</organism>
<feature type="transmembrane region" description="Helical" evidence="1">
    <location>
        <begin position="183"/>
        <end position="201"/>
    </location>
</feature>
<dbReference type="AlphaFoldDB" id="A0AAP2CRU2"/>
<feature type="transmembrane region" description="Helical" evidence="1">
    <location>
        <begin position="59"/>
        <end position="83"/>
    </location>
</feature>
<gene>
    <name evidence="2" type="ORF">IV417_11700</name>
</gene>
<dbReference type="RefSeq" id="WP_327794268.1">
    <property type="nucleotide sequence ID" value="NZ_JADQAZ010000002.1"/>
</dbReference>
<dbReference type="Pfam" id="PF06912">
    <property type="entry name" value="DUF1275"/>
    <property type="match status" value="1"/>
</dbReference>
<dbReference type="Proteomes" id="UP001315686">
    <property type="component" value="Unassembled WGS sequence"/>
</dbReference>
<dbReference type="PANTHER" id="PTHR37314">
    <property type="entry name" value="SLR0142 PROTEIN"/>
    <property type="match status" value="1"/>
</dbReference>
<keyword evidence="3" id="KW-1185">Reference proteome</keyword>
<reference evidence="2 3" key="1">
    <citation type="journal article" date="2021" name="Arch. Microbiol.">
        <title>Harenicola maris gen. nov., sp. nov. isolated from the Sea of Japan shallow sediments.</title>
        <authorList>
            <person name="Romanenko L.A."/>
            <person name="Kurilenko V.V."/>
            <person name="Chernysheva N.Y."/>
            <person name="Tekutyeva L.A."/>
            <person name="Velansky P.V."/>
            <person name="Svetashev V.I."/>
            <person name="Isaeva M.P."/>
        </authorList>
    </citation>
    <scope>NUCLEOTIDE SEQUENCE [LARGE SCALE GENOMIC DNA]</scope>
    <source>
        <strain evidence="2 3">KMM 3653</strain>
    </source>
</reference>
<evidence type="ECO:0000256" key="1">
    <source>
        <dbReference type="SAM" id="Phobius"/>
    </source>
</evidence>
<keyword evidence="1" id="KW-0472">Membrane</keyword>
<comment type="caution">
    <text evidence="2">The sequence shown here is derived from an EMBL/GenBank/DDBJ whole genome shotgun (WGS) entry which is preliminary data.</text>
</comment>
<feature type="transmembrane region" description="Helical" evidence="1">
    <location>
        <begin position="12"/>
        <end position="39"/>
    </location>
</feature>
<dbReference type="EMBL" id="JADQAZ010000002">
    <property type="protein sequence ID" value="MBT0958052.1"/>
    <property type="molecule type" value="Genomic_DNA"/>
</dbReference>
<keyword evidence="1" id="KW-0812">Transmembrane</keyword>
<feature type="transmembrane region" description="Helical" evidence="1">
    <location>
        <begin position="207"/>
        <end position="226"/>
    </location>
</feature>
<accession>A0AAP2CRU2</accession>
<feature type="transmembrane region" description="Helical" evidence="1">
    <location>
        <begin position="95"/>
        <end position="117"/>
    </location>
</feature>
<evidence type="ECO:0000313" key="3">
    <source>
        <dbReference type="Proteomes" id="UP001315686"/>
    </source>
</evidence>
<proteinExistence type="predicted"/>
<sequence length="231" mass="23328">MLITVGDARSKTINLALAGLMSCVAGALNAVGFLVAGSFTANMTGNISLFSEHLAGGSVLLALSFLGLVGAFITGAALAAGGIQIGASRGIRSAYALAITAEAALLLALGAALTQWPDLTGEAMMIALLSIVMGFQNAVTTMISKAQVRTTHISGMATDIGIELAALTGGQQARAEATPKLKLHALTLACFALGGVLGAALFTQIGFWLFTLTGAALLAVALPEIYRAHRG</sequence>
<dbReference type="InterPro" id="IPR010699">
    <property type="entry name" value="DUF1275"/>
</dbReference>